<dbReference type="AlphaFoldDB" id="A0A0M9UBA6"/>
<evidence type="ECO:0000256" key="1">
    <source>
        <dbReference type="SAM" id="MobiDB-lite"/>
    </source>
</evidence>
<dbReference type="InParanoid" id="A0A0M9UBA6"/>
<keyword evidence="4" id="KW-1185">Reference proteome</keyword>
<feature type="signal peptide" evidence="2">
    <location>
        <begin position="1"/>
        <end position="18"/>
    </location>
</feature>
<feature type="chain" id="PRO_5005838627" description="DUF3179 domain-containing protein" evidence="2">
    <location>
        <begin position="19"/>
        <end position="401"/>
    </location>
</feature>
<dbReference type="EMBL" id="BBZA01000003">
    <property type="protein sequence ID" value="GAP61628.1"/>
    <property type="molecule type" value="Genomic_DNA"/>
</dbReference>
<keyword evidence="2" id="KW-0732">Signal</keyword>
<name>A0A0M9UBA6_9CHLR</name>
<evidence type="ECO:0000256" key="2">
    <source>
        <dbReference type="SAM" id="SignalP"/>
    </source>
</evidence>
<evidence type="ECO:0000313" key="3">
    <source>
        <dbReference type="EMBL" id="GAP61628.1"/>
    </source>
</evidence>
<dbReference type="InterPro" id="IPR021516">
    <property type="entry name" value="DUF3179"/>
</dbReference>
<dbReference type="Proteomes" id="UP000037784">
    <property type="component" value="Unassembled WGS sequence"/>
</dbReference>
<dbReference type="STRING" id="872965.SE16_07610"/>
<comment type="caution">
    <text evidence="3">The sequence shown here is derived from an EMBL/GenBank/DDBJ whole genome shotgun (WGS) entry which is preliminary data.</text>
</comment>
<evidence type="ECO:0008006" key="5">
    <source>
        <dbReference type="Google" id="ProtNLM"/>
    </source>
</evidence>
<organism evidence="3 4">
    <name type="scientific">Ardenticatena maritima</name>
    <dbReference type="NCBI Taxonomy" id="872965"/>
    <lineage>
        <taxon>Bacteria</taxon>
        <taxon>Bacillati</taxon>
        <taxon>Chloroflexota</taxon>
        <taxon>Ardenticatenia</taxon>
        <taxon>Ardenticatenales</taxon>
        <taxon>Ardenticatenaceae</taxon>
        <taxon>Ardenticatena</taxon>
    </lineage>
</organism>
<feature type="region of interest" description="Disordered" evidence="1">
    <location>
        <begin position="22"/>
        <end position="55"/>
    </location>
</feature>
<accession>A0A0M9UBA6</accession>
<gene>
    <name evidence="3" type="ORF">ARMA_0051</name>
</gene>
<evidence type="ECO:0000313" key="4">
    <source>
        <dbReference type="Proteomes" id="UP000037784"/>
    </source>
</evidence>
<reference evidence="4" key="2">
    <citation type="submission" date="2015-08" db="EMBL/GenBank/DDBJ databases">
        <title>Draft Genome Sequence of a Heterotrophic Facultative Anaerobic Bacterium Ardenticatena maritima Strain 110S.</title>
        <authorList>
            <person name="Kawaichi S."/>
            <person name="Yoshida T."/>
            <person name="Sako Y."/>
            <person name="Nakamura R."/>
        </authorList>
    </citation>
    <scope>NUCLEOTIDE SEQUENCE [LARGE SCALE GENOMIC DNA]</scope>
    <source>
        <strain evidence="4">110S</strain>
    </source>
</reference>
<proteinExistence type="predicted"/>
<feature type="compositionally biased region" description="Polar residues" evidence="1">
    <location>
        <begin position="27"/>
        <end position="47"/>
    </location>
</feature>
<dbReference type="Pfam" id="PF11376">
    <property type="entry name" value="DUF3179"/>
    <property type="match status" value="1"/>
</dbReference>
<protein>
    <recommendedName>
        <fullName evidence="5">DUF3179 domain-containing protein</fullName>
    </recommendedName>
</protein>
<dbReference type="RefSeq" id="WP_200907145.1">
    <property type="nucleotide sequence ID" value="NZ_BBZA01000003.1"/>
</dbReference>
<sequence>MWHYLALGVVMALTVACARTPPDASLPSATQPAQANSGVVATPSSTPAFDPEDIPPGAAREFSTDFTRHSVPYREILSGGPPKDGIPAIDAPRYVSVKAADEWLRDREPVVLFALNGDARAFPLQILTWHEIVNTEVGGVPVTVTFCPLCNTAIVFDRRYGDLVLDFGTTGRLRYSNLIMYDRQTESWWQQATGEAIVGTLTGAQLTTYPAAIVSWQAFKEAYPDGNVLSRETGFNRAYGRNPYVGYDDIESRPFLYDGPTIDGRLPPMARVLTVAGENDAVAFPYDVLAEVHVANETVDGKPIVVFWAEGTASALDGNLIAESRDVGAALAFSRLLDGQVLTFWWDGEAIRDEQTNSRWSPLGQAVEGALAGRQLEPVVSINHFWFSWAAFRPDTRLFLP</sequence>
<reference evidence="3 4" key="1">
    <citation type="journal article" date="2015" name="Genome Announc.">
        <title>Draft Genome Sequence of a Heterotrophic Facultative Anaerobic Thermophilic Bacterium, Ardenticatena maritima Strain 110ST.</title>
        <authorList>
            <person name="Kawaichi S."/>
            <person name="Yoshida T."/>
            <person name="Sako Y."/>
            <person name="Nakamura R."/>
        </authorList>
    </citation>
    <scope>NUCLEOTIDE SEQUENCE [LARGE SCALE GENOMIC DNA]</scope>
    <source>
        <strain evidence="3 4">110S</strain>
    </source>
</reference>